<name>A0A8H3J477_9LECA</name>
<feature type="compositionally biased region" description="Basic and acidic residues" evidence="1">
    <location>
        <begin position="1"/>
        <end position="10"/>
    </location>
</feature>
<feature type="region of interest" description="Disordered" evidence="1">
    <location>
        <begin position="79"/>
        <end position="115"/>
    </location>
</feature>
<proteinExistence type="predicted"/>
<dbReference type="GO" id="GO:0000981">
    <property type="term" value="F:DNA-binding transcription factor activity, RNA polymerase II-specific"/>
    <property type="evidence" value="ECO:0007669"/>
    <property type="project" value="TreeGrafter"/>
</dbReference>
<feature type="domain" description="Myb-like" evidence="2">
    <location>
        <begin position="313"/>
        <end position="355"/>
    </location>
</feature>
<dbReference type="InterPro" id="IPR050560">
    <property type="entry name" value="MYB_TF"/>
</dbReference>
<feature type="compositionally biased region" description="Basic and acidic residues" evidence="1">
    <location>
        <begin position="213"/>
        <end position="226"/>
    </location>
</feature>
<feature type="compositionally biased region" description="Basic residues" evidence="1">
    <location>
        <begin position="244"/>
        <end position="253"/>
    </location>
</feature>
<feature type="compositionally biased region" description="Basic and acidic residues" evidence="1">
    <location>
        <begin position="532"/>
        <end position="559"/>
    </location>
</feature>
<feature type="compositionally biased region" description="Basic and acidic residues" evidence="1">
    <location>
        <begin position="472"/>
        <end position="490"/>
    </location>
</feature>
<dbReference type="EMBL" id="CAJPDR010000603">
    <property type="protein sequence ID" value="CAF9940450.1"/>
    <property type="molecule type" value="Genomic_DNA"/>
</dbReference>
<evidence type="ECO:0000313" key="4">
    <source>
        <dbReference type="Proteomes" id="UP000664203"/>
    </source>
</evidence>
<evidence type="ECO:0000313" key="3">
    <source>
        <dbReference type="EMBL" id="CAF9940450.1"/>
    </source>
</evidence>
<keyword evidence="4" id="KW-1185">Reference proteome</keyword>
<dbReference type="Gene3D" id="1.10.10.60">
    <property type="entry name" value="Homeodomain-like"/>
    <property type="match status" value="1"/>
</dbReference>
<feature type="compositionally biased region" description="Basic and acidic residues" evidence="1">
    <location>
        <begin position="95"/>
        <end position="107"/>
    </location>
</feature>
<evidence type="ECO:0000259" key="2">
    <source>
        <dbReference type="PROSITE" id="PS50090"/>
    </source>
</evidence>
<feature type="compositionally biased region" description="Polar residues" evidence="1">
    <location>
        <begin position="560"/>
        <end position="570"/>
    </location>
</feature>
<protein>
    <recommendedName>
        <fullName evidence="2">Myb-like domain-containing protein</fullName>
    </recommendedName>
</protein>
<dbReference type="PANTHER" id="PTHR45614">
    <property type="entry name" value="MYB PROTEIN-RELATED"/>
    <property type="match status" value="1"/>
</dbReference>
<feature type="compositionally biased region" description="Polar residues" evidence="1">
    <location>
        <begin position="187"/>
        <end position="200"/>
    </location>
</feature>
<feature type="region of interest" description="Disordered" evidence="1">
    <location>
        <begin position="154"/>
        <end position="277"/>
    </location>
</feature>
<dbReference type="InterPro" id="IPR009057">
    <property type="entry name" value="Homeodomain-like_sf"/>
</dbReference>
<gene>
    <name evidence="3" type="ORF">ALECFALPRED_008677</name>
</gene>
<feature type="domain" description="Myb-like" evidence="2">
    <location>
        <begin position="571"/>
        <end position="620"/>
    </location>
</feature>
<dbReference type="CDD" id="cd00167">
    <property type="entry name" value="SANT"/>
    <property type="match status" value="2"/>
</dbReference>
<evidence type="ECO:0000256" key="1">
    <source>
        <dbReference type="SAM" id="MobiDB-lite"/>
    </source>
</evidence>
<feature type="region of interest" description="Disordered" evidence="1">
    <location>
        <begin position="472"/>
        <end position="496"/>
    </location>
</feature>
<feature type="compositionally biased region" description="Acidic residues" evidence="1">
    <location>
        <begin position="163"/>
        <end position="186"/>
    </location>
</feature>
<accession>A0A8H3J477</accession>
<comment type="caution">
    <text evidence="3">The sequence shown here is derived from an EMBL/GenBank/DDBJ whole genome shotgun (WGS) entry which is preliminary data.</text>
</comment>
<dbReference type="SUPFAM" id="SSF46689">
    <property type="entry name" value="Homeodomain-like"/>
    <property type="match status" value="2"/>
</dbReference>
<sequence>MDTQRQDYTGKKPLSGASKRPDAFWGLIVPSACLEKGRLDPTMGADPAHPRINHAEELKGSQPAVREGKGTPQAISRADATNLLPHLGVTPKNKNPVERKAKGRPEPTARAQLAHPYISLAEQLDCTRPVESDEHAHDGGLFEVQVLASTPALHKADKGEEPSGLDDTDGSNGDEDYFEDEIEDGSENASDASSPATRISQVPDVIPRRASAKARENWGECLKEPSKATAPNRKMVPSQPASAKGRRPRKRVRTVVEISGEESGAESDEESDEKYTANRRVPRNVTRVARGRGQGQSFPVMKALPPLSRQHQPWTRKEEQTLFSLRNQGKSWKYIGERILGRTISGVKGHWNCMRTESLQPVEARAKGRRRRQKSSVVSAMARTPRKNSSWTEKEEKILTSLRARGKTLRYICRRIPGRKYGACKMQWRKIKDQYPQAVTTPKIIESNGKEDPWNRQDAYSSYASQLVQEAKEVESNSRLAVVEREDSKPDTAVGSLTVVDGDTLSVYQSYQRARKFRLDPTGPGSNAASADQHHQQDLQPATRDEDPSSNPDHSEHQDQPNTQPVMTQKNDPETKKAWSIQEDRLLISLRKEGRDWIYIAIHILGHTTIDCEERYETMRQLWGSKEP</sequence>
<feature type="region of interest" description="Disordered" evidence="1">
    <location>
        <begin position="363"/>
        <end position="392"/>
    </location>
</feature>
<dbReference type="InterPro" id="IPR001005">
    <property type="entry name" value="SANT/Myb"/>
</dbReference>
<feature type="region of interest" description="Disordered" evidence="1">
    <location>
        <begin position="1"/>
        <end position="21"/>
    </location>
</feature>
<dbReference type="GO" id="GO:0005634">
    <property type="term" value="C:nucleus"/>
    <property type="evidence" value="ECO:0007669"/>
    <property type="project" value="TreeGrafter"/>
</dbReference>
<feature type="domain" description="Myb-like" evidence="2">
    <location>
        <begin position="383"/>
        <end position="432"/>
    </location>
</feature>
<dbReference type="Proteomes" id="UP000664203">
    <property type="component" value="Unassembled WGS sequence"/>
</dbReference>
<dbReference type="AlphaFoldDB" id="A0A8H3J477"/>
<organism evidence="3 4">
    <name type="scientific">Alectoria fallacina</name>
    <dbReference type="NCBI Taxonomy" id="1903189"/>
    <lineage>
        <taxon>Eukaryota</taxon>
        <taxon>Fungi</taxon>
        <taxon>Dikarya</taxon>
        <taxon>Ascomycota</taxon>
        <taxon>Pezizomycotina</taxon>
        <taxon>Lecanoromycetes</taxon>
        <taxon>OSLEUM clade</taxon>
        <taxon>Lecanoromycetidae</taxon>
        <taxon>Lecanorales</taxon>
        <taxon>Lecanorineae</taxon>
        <taxon>Parmeliaceae</taxon>
        <taxon>Alectoria</taxon>
    </lineage>
</organism>
<dbReference type="OrthoDB" id="5341342at2759"/>
<dbReference type="SMART" id="SM00717">
    <property type="entry name" value="SANT"/>
    <property type="match status" value="3"/>
</dbReference>
<feature type="region of interest" description="Disordered" evidence="1">
    <location>
        <begin position="517"/>
        <end position="577"/>
    </location>
</feature>
<feature type="compositionally biased region" description="Acidic residues" evidence="1">
    <location>
        <begin position="259"/>
        <end position="272"/>
    </location>
</feature>
<dbReference type="GO" id="GO:0000978">
    <property type="term" value="F:RNA polymerase II cis-regulatory region sequence-specific DNA binding"/>
    <property type="evidence" value="ECO:0007669"/>
    <property type="project" value="TreeGrafter"/>
</dbReference>
<dbReference type="PROSITE" id="PS50090">
    <property type="entry name" value="MYB_LIKE"/>
    <property type="match status" value="3"/>
</dbReference>
<reference evidence="3" key="1">
    <citation type="submission" date="2021-03" db="EMBL/GenBank/DDBJ databases">
        <authorList>
            <person name="Tagirdzhanova G."/>
        </authorList>
    </citation>
    <scope>NUCLEOTIDE SEQUENCE</scope>
</reference>